<dbReference type="OrthoDB" id="10264242at2759"/>
<evidence type="ECO:0000313" key="11">
    <source>
        <dbReference type="Proteomes" id="UP000663877"/>
    </source>
</evidence>
<feature type="active site" evidence="4">
    <location>
        <position position="252"/>
    </location>
</feature>
<keyword evidence="3 5" id="KW-0808">Transferase</keyword>
<comment type="caution">
    <text evidence="6">The sequence shown here is derived from an EMBL/GenBank/DDBJ whole genome shotgun (WGS) entry which is preliminary data.</text>
</comment>
<dbReference type="PANTHER" id="PTHR10488">
    <property type="entry name" value="GLYCINE AMIDINOTRANSFERASE, MITOCHONDRIAL"/>
    <property type="match status" value="1"/>
</dbReference>
<dbReference type="Gene3D" id="3.75.10.10">
    <property type="entry name" value="L-arginine/glycine Amidinotransferase, Chain A"/>
    <property type="match status" value="2"/>
</dbReference>
<dbReference type="EMBL" id="CAJNOI010001610">
    <property type="protein sequence ID" value="CAF1426757.1"/>
    <property type="molecule type" value="Genomic_DNA"/>
</dbReference>
<comment type="function">
    <text evidence="5">Catalyzes the biosynthesis of guanidinoacetate, the immediate precursor of creatine. Creatine plays a vital role in energy metabolism in muscle tissues. May play a role in embryonic and central nervous system development.</text>
</comment>
<gene>
    <name evidence="6" type="ORF">BJG266_LOCUS33149</name>
    <name evidence="7" type="ORF">BJG266_LOCUS39094</name>
    <name evidence="8" type="ORF">QVE165_LOCUS50268</name>
    <name evidence="9" type="ORF">QVE165_LOCUS55957</name>
</gene>
<keyword evidence="5" id="KW-0472">Membrane</keyword>
<keyword evidence="5" id="KW-0999">Mitochondrion inner membrane</keyword>
<comment type="pathway">
    <text evidence="1 5">Amine and polyamine biosynthesis; creatine biosynthesis; creatine from L-arginine and glycine: step 1/2.</text>
</comment>
<protein>
    <recommendedName>
        <fullName evidence="5">Glycine amidinotransferase</fullName>
        <ecNumber evidence="5">2.1.4.1</ecNumber>
    </recommendedName>
    <alternativeName>
        <fullName evidence="5">L-arginine:glycine amidinotransferase</fullName>
    </alternativeName>
</protein>
<comment type="similarity">
    <text evidence="2 5">Belongs to the amidinotransferase family.</text>
</comment>
<evidence type="ECO:0000313" key="9">
    <source>
        <dbReference type="EMBL" id="CAF1622747.1"/>
    </source>
</evidence>
<evidence type="ECO:0000256" key="5">
    <source>
        <dbReference type="RuleBase" id="RU367092"/>
    </source>
</evidence>
<evidence type="ECO:0000313" key="8">
    <source>
        <dbReference type="EMBL" id="CAF1582918.1"/>
    </source>
</evidence>
<dbReference type="InterPro" id="IPR033195">
    <property type="entry name" value="AmidinoTrfase"/>
</dbReference>
<dbReference type="Proteomes" id="UP000663877">
    <property type="component" value="Unassembled WGS sequence"/>
</dbReference>
<dbReference type="GO" id="GO:0015068">
    <property type="term" value="F:glycine amidinotransferase activity"/>
    <property type="evidence" value="ECO:0007669"/>
    <property type="project" value="UniProtKB-UniRule"/>
</dbReference>
<dbReference type="SUPFAM" id="SSF55909">
    <property type="entry name" value="Pentein"/>
    <property type="match status" value="1"/>
</dbReference>
<proteinExistence type="inferred from homology"/>
<dbReference type="PANTHER" id="PTHR10488:SF1">
    <property type="entry name" value="GLYCINE AMIDINOTRANSFERASE, MITOCHONDRIAL"/>
    <property type="match status" value="1"/>
</dbReference>
<keyword evidence="5" id="KW-0496">Mitochondrion</keyword>
<dbReference type="EMBL" id="CAJNOM010000972">
    <property type="protein sequence ID" value="CAF1582918.1"/>
    <property type="molecule type" value="Genomic_DNA"/>
</dbReference>
<evidence type="ECO:0000256" key="1">
    <source>
        <dbReference type="ARBA" id="ARBA00004858"/>
    </source>
</evidence>
<keyword evidence="10" id="KW-1185">Reference proteome</keyword>
<name>A0A815F1C0_9BILA</name>
<dbReference type="GO" id="GO:0005758">
    <property type="term" value="C:mitochondrial intermembrane space"/>
    <property type="evidence" value="ECO:0007669"/>
    <property type="project" value="TreeGrafter"/>
</dbReference>
<dbReference type="Proteomes" id="UP000663832">
    <property type="component" value="Unassembled WGS sequence"/>
</dbReference>
<evidence type="ECO:0000256" key="3">
    <source>
        <dbReference type="ARBA" id="ARBA00022679"/>
    </source>
</evidence>
<evidence type="ECO:0000256" key="4">
    <source>
        <dbReference type="PIRSR" id="PIRSR633195-1"/>
    </source>
</evidence>
<dbReference type="EMBL" id="CAJNOI010000612">
    <property type="protein sequence ID" value="CAF1317310.1"/>
    <property type="molecule type" value="Genomic_DNA"/>
</dbReference>
<evidence type="ECO:0000313" key="10">
    <source>
        <dbReference type="Proteomes" id="UP000663832"/>
    </source>
</evidence>
<dbReference type="GO" id="GO:0006601">
    <property type="term" value="P:creatine biosynthetic process"/>
    <property type="evidence" value="ECO:0007669"/>
    <property type="project" value="UniProtKB-UniRule"/>
</dbReference>
<comment type="subcellular location">
    <subcellularLocation>
        <location evidence="5">Mitochondrion inner membrane</location>
    </subcellularLocation>
</comment>
<dbReference type="EC" id="2.1.4.1" evidence="5"/>
<organism evidence="6 11">
    <name type="scientific">Adineta steineri</name>
    <dbReference type="NCBI Taxonomy" id="433720"/>
    <lineage>
        <taxon>Eukaryota</taxon>
        <taxon>Metazoa</taxon>
        <taxon>Spiralia</taxon>
        <taxon>Gnathifera</taxon>
        <taxon>Rotifera</taxon>
        <taxon>Eurotatoria</taxon>
        <taxon>Bdelloidea</taxon>
        <taxon>Adinetida</taxon>
        <taxon>Adinetidae</taxon>
        <taxon>Adineta</taxon>
    </lineage>
</organism>
<dbReference type="EMBL" id="CAJNOM010001933">
    <property type="protein sequence ID" value="CAF1622747.1"/>
    <property type="molecule type" value="Genomic_DNA"/>
</dbReference>
<dbReference type="AlphaFoldDB" id="A0A815F1C0"/>
<dbReference type="UniPathway" id="UPA00104">
    <property type="reaction ID" value="UER00579"/>
</dbReference>
<evidence type="ECO:0000256" key="2">
    <source>
        <dbReference type="ARBA" id="ARBA00006943"/>
    </source>
</evidence>
<evidence type="ECO:0000313" key="7">
    <source>
        <dbReference type="EMBL" id="CAF1426757.1"/>
    </source>
</evidence>
<reference evidence="6" key="1">
    <citation type="submission" date="2021-02" db="EMBL/GenBank/DDBJ databases">
        <authorList>
            <person name="Nowell W R."/>
        </authorList>
    </citation>
    <scope>NUCLEOTIDE SEQUENCE</scope>
</reference>
<dbReference type="GO" id="GO:0005743">
    <property type="term" value="C:mitochondrial inner membrane"/>
    <property type="evidence" value="ECO:0007669"/>
    <property type="project" value="UniProtKB-SubCell"/>
</dbReference>
<comment type="catalytic activity">
    <reaction evidence="5">
        <text>L-arginine + glycine = guanidinoacetate + L-ornithine</text>
        <dbReference type="Rhea" id="RHEA:13201"/>
        <dbReference type="ChEBI" id="CHEBI:32682"/>
        <dbReference type="ChEBI" id="CHEBI:46911"/>
        <dbReference type="ChEBI" id="CHEBI:57305"/>
        <dbReference type="ChEBI" id="CHEBI:57742"/>
        <dbReference type="EC" id="2.1.4.1"/>
    </reaction>
</comment>
<feature type="active site" description="Amidino-cysteine intermediate" evidence="4">
    <location>
        <position position="413"/>
    </location>
</feature>
<accession>A0A815F1C0</accession>
<sequence>MASTSIVNSWTEWGQLEIICVGTAQGMCYPNDTPSCAWHTPPSNLYPYVESIIGPRPRRRIEQAQQQLDNLSDLLRAESVKVCNSVDEVLHEDIGEVLPRKQTFPSNSSSATVDGITIKKDKIDVYRPEDFTNEPLRFDHQISAPHFKNQYQFGLACPRDVLITMGNTILESPTSVHTRYFESEYYKPLIYSLWKRDPYMKWLQPPRPTCSSTHMFNDIDYWKKVEMKEWKKKIFVDNGYKTNLNENEIAFDAADIMRMGKDIFYKKSVTANNQGFHWLRRTFPDLRFHMMHFPTDGSCHIDCNLLPLRPPTAGSEGLVLLNQAYPPLASEIKIFTDNNWRPVVAPKSASSEVPPLALCSQYLNTNILSINDHCVVIEECETALYNLLHDDLGFDVITCPLRILNEFGGSVHCVTWDIRRDDSCVDYFPNQDYEAECKRDLENYSDRTLASTHDKK</sequence>
<comment type="subunit">
    <text evidence="5">Homodimer.</text>
</comment>
<feature type="active site" evidence="4">
    <location>
        <position position="300"/>
    </location>
</feature>
<evidence type="ECO:0000313" key="6">
    <source>
        <dbReference type="EMBL" id="CAF1317310.1"/>
    </source>
</evidence>